<accession>A0A6V7H1A3</accession>
<keyword evidence="1" id="KW-1133">Transmembrane helix</keyword>
<keyword evidence="3" id="KW-1185">Reference proteome</keyword>
<evidence type="ECO:0000313" key="2">
    <source>
        <dbReference type="EMBL" id="CAD1472731.1"/>
    </source>
</evidence>
<dbReference type="AlphaFoldDB" id="A0A6V7H1A3"/>
<proteinExistence type="predicted"/>
<evidence type="ECO:0000256" key="1">
    <source>
        <dbReference type="SAM" id="Phobius"/>
    </source>
</evidence>
<gene>
    <name evidence="2" type="ORF">MHI_LOCUS315638</name>
</gene>
<dbReference type="OrthoDB" id="283111at2759"/>
<keyword evidence="1" id="KW-0472">Membrane</keyword>
<feature type="transmembrane region" description="Helical" evidence="1">
    <location>
        <begin position="60"/>
        <end position="80"/>
    </location>
</feature>
<sequence length="93" mass="10679">MTNQEMNLLMPGNQVPWWPRQGWEPWVQPRGNNMELARGLDTKLDVTPESNGTSISENRYFSLLRLTLVHVIGVVFMYSAKWLQKAHPSGNVL</sequence>
<dbReference type="EMBL" id="CAJDYZ010005727">
    <property type="protein sequence ID" value="CAD1472731.1"/>
    <property type="molecule type" value="Genomic_DNA"/>
</dbReference>
<evidence type="ECO:0000313" key="3">
    <source>
        <dbReference type="Proteomes" id="UP000752696"/>
    </source>
</evidence>
<protein>
    <submittedName>
        <fullName evidence="2">Uncharacterized protein</fullName>
    </submittedName>
</protein>
<name>A0A6V7H1A3_9HYME</name>
<organism evidence="2 3">
    <name type="scientific">Heterotrigona itama</name>
    <dbReference type="NCBI Taxonomy" id="395501"/>
    <lineage>
        <taxon>Eukaryota</taxon>
        <taxon>Metazoa</taxon>
        <taxon>Ecdysozoa</taxon>
        <taxon>Arthropoda</taxon>
        <taxon>Hexapoda</taxon>
        <taxon>Insecta</taxon>
        <taxon>Pterygota</taxon>
        <taxon>Neoptera</taxon>
        <taxon>Endopterygota</taxon>
        <taxon>Hymenoptera</taxon>
        <taxon>Apocrita</taxon>
        <taxon>Aculeata</taxon>
        <taxon>Apoidea</taxon>
        <taxon>Anthophila</taxon>
        <taxon>Apidae</taxon>
        <taxon>Heterotrigona</taxon>
    </lineage>
</organism>
<comment type="caution">
    <text evidence="2">The sequence shown here is derived from an EMBL/GenBank/DDBJ whole genome shotgun (WGS) entry which is preliminary data.</text>
</comment>
<dbReference type="Proteomes" id="UP000752696">
    <property type="component" value="Unassembled WGS sequence"/>
</dbReference>
<keyword evidence="1" id="KW-0812">Transmembrane</keyword>
<reference evidence="2" key="1">
    <citation type="submission" date="2020-07" db="EMBL/GenBank/DDBJ databases">
        <authorList>
            <person name="Nazaruddin N."/>
        </authorList>
    </citation>
    <scope>NUCLEOTIDE SEQUENCE</scope>
</reference>